<evidence type="ECO:0000313" key="5">
    <source>
        <dbReference type="EMBL" id="CAE2328060.1"/>
    </source>
</evidence>
<dbReference type="InterPro" id="IPR007699">
    <property type="entry name" value="SGS_dom"/>
</dbReference>
<dbReference type="SUPFAM" id="SSF49764">
    <property type="entry name" value="HSP20-like chaperones"/>
    <property type="match status" value="1"/>
</dbReference>
<dbReference type="PANTHER" id="PTHR45862">
    <property type="entry name" value="PROTEIN SGT1 HOMOLOG"/>
    <property type="match status" value="1"/>
</dbReference>
<dbReference type="AlphaFoldDB" id="A0A7S4P9W4"/>
<gene>
    <name evidence="5" type="ORF">NAES01612_LOCUS20957</name>
</gene>
<name>A0A7S4P9W4_9EUKA</name>
<dbReference type="PROSITE" id="PS51203">
    <property type="entry name" value="CS"/>
    <property type="match status" value="1"/>
</dbReference>
<dbReference type="SMART" id="SM00028">
    <property type="entry name" value="TPR"/>
    <property type="match status" value="3"/>
</dbReference>
<protein>
    <submittedName>
        <fullName evidence="5">Uncharacterized protein</fullName>
    </submittedName>
</protein>
<accession>A0A7S4P9W4</accession>
<dbReference type="InterPro" id="IPR044563">
    <property type="entry name" value="Sgt1-like"/>
</dbReference>
<feature type="compositionally biased region" description="Basic and acidic residues" evidence="2">
    <location>
        <begin position="346"/>
        <end position="358"/>
    </location>
</feature>
<evidence type="ECO:0000259" key="4">
    <source>
        <dbReference type="PROSITE" id="PS51203"/>
    </source>
</evidence>
<dbReference type="CDD" id="cd06466">
    <property type="entry name" value="p23_CS_SGT1_like"/>
    <property type="match status" value="1"/>
</dbReference>
<evidence type="ECO:0000256" key="1">
    <source>
        <dbReference type="ARBA" id="ARBA00008509"/>
    </source>
</evidence>
<dbReference type="PROSITE" id="PS51048">
    <property type="entry name" value="SGS"/>
    <property type="match status" value="1"/>
</dbReference>
<reference evidence="5" key="1">
    <citation type="submission" date="2021-01" db="EMBL/GenBank/DDBJ databases">
        <authorList>
            <person name="Corre E."/>
            <person name="Pelletier E."/>
            <person name="Niang G."/>
            <person name="Scheremetjew M."/>
            <person name="Finn R."/>
            <person name="Kale V."/>
            <person name="Holt S."/>
            <person name="Cochrane G."/>
            <person name="Meng A."/>
            <person name="Brown T."/>
            <person name="Cohen L."/>
        </authorList>
    </citation>
    <scope>NUCLEOTIDE SEQUENCE</scope>
    <source>
        <strain evidence="5">SoJaBio B1-5/56/2</strain>
    </source>
</reference>
<organism evidence="5">
    <name type="scientific">Paramoeba aestuarina</name>
    <dbReference type="NCBI Taxonomy" id="180227"/>
    <lineage>
        <taxon>Eukaryota</taxon>
        <taxon>Amoebozoa</taxon>
        <taxon>Discosea</taxon>
        <taxon>Flabellinia</taxon>
        <taxon>Dactylopodida</taxon>
        <taxon>Paramoebidae</taxon>
        <taxon>Paramoeba</taxon>
    </lineage>
</organism>
<comment type="similarity">
    <text evidence="1">Belongs to the SGT1 family.</text>
</comment>
<feature type="region of interest" description="Disordered" evidence="2">
    <location>
        <begin position="114"/>
        <end position="166"/>
    </location>
</feature>
<feature type="compositionally biased region" description="Pro residues" evidence="2">
    <location>
        <begin position="134"/>
        <end position="154"/>
    </location>
</feature>
<dbReference type="Gene3D" id="1.25.40.10">
    <property type="entry name" value="Tetratricopeptide repeat domain"/>
    <property type="match status" value="1"/>
</dbReference>
<dbReference type="EMBL" id="HBKR01031842">
    <property type="protein sequence ID" value="CAE2328060.1"/>
    <property type="molecule type" value="Transcribed_RNA"/>
</dbReference>
<dbReference type="InterPro" id="IPR011990">
    <property type="entry name" value="TPR-like_helical_dom_sf"/>
</dbReference>
<dbReference type="GO" id="GO:0051087">
    <property type="term" value="F:protein-folding chaperone binding"/>
    <property type="evidence" value="ECO:0007669"/>
    <property type="project" value="InterPro"/>
</dbReference>
<dbReference type="Gene3D" id="2.60.40.790">
    <property type="match status" value="1"/>
</dbReference>
<proteinExistence type="inferred from homology"/>
<feature type="domain" description="CS" evidence="4">
    <location>
        <begin position="162"/>
        <end position="251"/>
    </location>
</feature>
<dbReference type="InterPro" id="IPR008978">
    <property type="entry name" value="HSP20-like_chaperone"/>
</dbReference>
<dbReference type="InterPro" id="IPR007052">
    <property type="entry name" value="CS_dom"/>
</dbReference>
<feature type="domain" description="SGS" evidence="3">
    <location>
        <begin position="263"/>
        <end position="353"/>
    </location>
</feature>
<feature type="region of interest" description="Disordered" evidence="2">
    <location>
        <begin position="324"/>
        <end position="358"/>
    </location>
</feature>
<dbReference type="Pfam" id="PF04969">
    <property type="entry name" value="CS"/>
    <property type="match status" value="1"/>
</dbReference>
<sequence length="358" mass="40462">MADDFSIANGLFVDEEYEQALVHYNSAIETEKERADYYVKRSFCQYKLKNYTEAVGDATTAITLDSSIPIAHQRKGMACFALEEYEAAKEAFQIAEKLNSTPQLKTWIRKCEAELEDEDEDDDEDDEEHKQPQQPTPAPTPTPTPTPTPIPTPTPTSTAPAPKKYRHDWYQSEKKITIEIFIKKVKKDQAEIEIQENELSIAIKLSEHEEFQLSLEFFGPVNPANSKVEFLSTKIEISIEKKNAGSWPDLEKKEVEQVKSIDTEDTGKPGSFNKKNWDAILAEEPEEKLEGDQALNKVFQDIFANGSDEQKKAMVKSFTESGGTVLSTNWQDVGSREVKGSPPKGLEMKTWKDAELGR</sequence>
<feature type="compositionally biased region" description="Acidic residues" evidence="2">
    <location>
        <begin position="114"/>
        <end position="127"/>
    </location>
</feature>
<dbReference type="InterPro" id="IPR019734">
    <property type="entry name" value="TPR_rpt"/>
</dbReference>
<evidence type="ECO:0000259" key="3">
    <source>
        <dbReference type="PROSITE" id="PS51048"/>
    </source>
</evidence>
<dbReference type="SUPFAM" id="SSF48452">
    <property type="entry name" value="TPR-like"/>
    <property type="match status" value="1"/>
</dbReference>
<evidence type="ECO:0000256" key="2">
    <source>
        <dbReference type="SAM" id="MobiDB-lite"/>
    </source>
</evidence>
<dbReference type="Pfam" id="PF05002">
    <property type="entry name" value="SGS"/>
    <property type="match status" value="1"/>
</dbReference>